<comment type="subcellular location">
    <subcellularLocation>
        <location evidence="1">Membrane</location>
        <topology evidence="1">Multi-pass membrane protein</topology>
    </subcellularLocation>
</comment>
<evidence type="ECO:0000256" key="3">
    <source>
        <dbReference type="ARBA" id="ARBA00022692"/>
    </source>
</evidence>
<feature type="transmembrane region" description="Helical" evidence="6">
    <location>
        <begin position="154"/>
        <end position="176"/>
    </location>
</feature>
<feature type="transmembrane region" description="Helical" evidence="6">
    <location>
        <begin position="309"/>
        <end position="331"/>
    </location>
</feature>
<keyword evidence="4 6" id="KW-1133">Transmembrane helix</keyword>
<dbReference type="Gene3D" id="1.20.1250.20">
    <property type="entry name" value="MFS general substrate transporter like domains"/>
    <property type="match status" value="1"/>
</dbReference>
<feature type="domain" description="Major facilitator superfamily (MFS) profile" evidence="7">
    <location>
        <begin position="46"/>
        <end position="504"/>
    </location>
</feature>
<evidence type="ECO:0000259" key="7">
    <source>
        <dbReference type="PROSITE" id="PS50850"/>
    </source>
</evidence>
<feature type="transmembrane region" description="Helical" evidence="6">
    <location>
        <begin position="188"/>
        <end position="211"/>
    </location>
</feature>
<gene>
    <name evidence="8" type="ORF">VTL71DRAFT_7980</name>
</gene>
<protein>
    <recommendedName>
        <fullName evidence="7">Major facilitator superfamily (MFS) profile domain-containing protein</fullName>
    </recommendedName>
</protein>
<evidence type="ECO:0000256" key="5">
    <source>
        <dbReference type="ARBA" id="ARBA00023136"/>
    </source>
</evidence>
<keyword evidence="9" id="KW-1185">Reference proteome</keyword>
<dbReference type="Proteomes" id="UP001595075">
    <property type="component" value="Unassembled WGS sequence"/>
</dbReference>
<organism evidence="8 9">
    <name type="scientific">Oculimacula yallundae</name>
    <dbReference type="NCBI Taxonomy" id="86028"/>
    <lineage>
        <taxon>Eukaryota</taxon>
        <taxon>Fungi</taxon>
        <taxon>Dikarya</taxon>
        <taxon>Ascomycota</taxon>
        <taxon>Pezizomycotina</taxon>
        <taxon>Leotiomycetes</taxon>
        <taxon>Helotiales</taxon>
        <taxon>Ploettnerulaceae</taxon>
        <taxon>Oculimacula</taxon>
    </lineage>
</organism>
<evidence type="ECO:0000256" key="1">
    <source>
        <dbReference type="ARBA" id="ARBA00004141"/>
    </source>
</evidence>
<feature type="transmembrane region" description="Helical" evidence="6">
    <location>
        <begin position="41"/>
        <end position="59"/>
    </location>
</feature>
<feature type="transmembrane region" description="Helical" evidence="6">
    <location>
        <begin position="351"/>
        <end position="369"/>
    </location>
</feature>
<evidence type="ECO:0000313" key="8">
    <source>
        <dbReference type="EMBL" id="KAL2074202.1"/>
    </source>
</evidence>
<evidence type="ECO:0000256" key="2">
    <source>
        <dbReference type="ARBA" id="ARBA00010992"/>
    </source>
</evidence>
<comment type="similarity">
    <text evidence="2">Belongs to the major facilitator superfamily. Sugar transporter (TC 2.A.1.1) family.</text>
</comment>
<evidence type="ECO:0000256" key="6">
    <source>
        <dbReference type="SAM" id="Phobius"/>
    </source>
</evidence>
<dbReference type="InterPro" id="IPR036259">
    <property type="entry name" value="MFS_trans_sf"/>
</dbReference>
<dbReference type="PROSITE" id="PS50850">
    <property type="entry name" value="MFS"/>
    <property type="match status" value="1"/>
</dbReference>
<dbReference type="InterPro" id="IPR020846">
    <property type="entry name" value="MFS_dom"/>
</dbReference>
<feature type="transmembrane region" description="Helical" evidence="6">
    <location>
        <begin position="376"/>
        <end position="399"/>
    </location>
</feature>
<keyword evidence="5 6" id="KW-0472">Membrane</keyword>
<dbReference type="PANTHER" id="PTHR48022:SF29">
    <property type="entry name" value="SUGAR TRANSPORTER, PUTATIVE (AFU_ORTHOLOGUE AFUA_6G14500)-RELATED"/>
    <property type="match status" value="1"/>
</dbReference>
<feature type="transmembrane region" description="Helical" evidence="6">
    <location>
        <begin position="102"/>
        <end position="122"/>
    </location>
</feature>
<proteinExistence type="inferred from homology"/>
<dbReference type="Pfam" id="PF00083">
    <property type="entry name" value="Sugar_tr"/>
    <property type="match status" value="1"/>
</dbReference>
<dbReference type="SUPFAM" id="SSF103473">
    <property type="entry name" value="MFS general substrate transporter"/>
    <property type="match status" value="1"/>
</dbReference>
<dbReference type="InterPro" id="IPR050360">
    <property type="entry name" value="MFS_Sugar_Transporters"/>
</dbReference>
<comment type="caution">
    <text evidence="8">The sequence shown here is derived from an EMBL/GenBank/DDBJ whole genome shotgun (WGS) entry which is preliminary data.</text>
</comment>
<feature type="transmembrane region" description="Helical" evidence="6">
    <location>
        <begin position="481"/>
        <end position="500"/>
    </location>
</feature>
<evidence type="ECO:0000313" key="9">
    <source>
        <dbReference type="Proteomes" id="UP001595075"/>
    </source>
</evidence>
<name>A0ABR4CWK0_9HELO</name>
<dbReference type="EMBL" id="JAZHXI010000002">
    <property type="protein sequence ID" value="KAL2074202.1"/>
    <property type="molecule type" value="Genomic_DNA"/>
</dbReference>
<accession>A0ABR4CWK0</accession>
<reference evidence="8 9" key="1">
    <citation type="journal article" date="2024" name="Commun. Biol.">
        <title>Comparative genomic analysis of thermophilic fungi reveals convergent evolutionary adaptations and gene losses.</title>
        <authorList>
            <person name="Steindorff A.S."/>
            <person name="Aguilar-Pontes M.V."/>
            <person name="Robinson A.J."/>
            <person name="Andreopoulos B."/>
            <person name="LaButti K."/>
            <person name="Kuo A."/>
            <person name="Mondo S."/>
            <person name="Riley R."/>
            <person name="Otillar R."/>
            <person name="Haridas S."/>
            <person name="Lipzen A."/>
            <person name="Grimwood J."/>
            <person name="Schmutz J."/>
            <person name="Clum A."/>
            <person name="Reid I.D."/>
            <person name="Moisan M.C."/>
            <person name="Butler G."/>
            <person name="Nguyen T.T.M."/>
            <person name="Dewar K."/>
            <person name="Conant G."/>
            <person name="Drula E."/>
            <person name="Henrissat B."/>
            <person name="Hansel C."/>
            <person name="Singer S."/>
            <person name="Hutchinson M.I."/>
            <person name="de Vries R.P."/>
            <person name="Natvig D.O."/>
            <person name="Powell A.J."/>
            <person name="Tsang A."/>
            <person name="Grigoriev I.V."/>
        </authorList>
    </citation>
    <scope>NUCLEOTIDE SEQUENCE [LARGE SCALE GENOMIC DNA]</scope>
    <source>
        <strain evidence="8 9">CBS 494.80</strain>
    </source>
</reference>
<sequence length="537" mass="60520">MAPVAAVADLAPHLKGLSDPIVTQIAAEDNVKWFKKPKLRMMYLILFVCCMGIEMTSGFDSQLMNTLQYSDTWYLCKSSTYFGDTIDPKTHKKALTPGMLGFMNSCYQLGSIIGIPIAPYINNRWGRRWPIMGGSLCMVVGALLQGFAQNIGMYIFARMVLGFGIVFCIISGSSLIGELGHPKDRATLTSLFNSSYFLGAIVASVITIKTVDIPGNWSWRVPSLLQMCPSLLQISTVFLLPESPRWLVSKDRHEEARAILIKYHAEGDEDSVLVKAEMAQIGSTIKIEMDNSKQSWMNMVSTPGMRRRTYVAIFLGLCTQTSGNSLLSYYTNLLYPLMGYTTRFAKTRINVANQVWGFVTAMIFASFIVARFKRRVMFLTAITGMLLVFIAMTVSFYVLNDAKLHHVKNRSAQISALFWYFSYNVPYNLGDNALVYTYLIELFPYHVRTRGIGIEQLFNKIGLFFSNNVNPVGMEALGWKFMAIYCGWLGIEFIVVFLLYPETHGRTLEELAFLFEDKELADKAVEAVEKEIHHDAV</sequence>
<dbReference type="PANTHER" id="PTHR48022">
    <property type="entry name" value="PLASTIDIC GLUCOSE TRANSPORTER 4"/>
    <property type="match status" value="1"/>
</dbReference>
<dbReference type="InterPro" id="IPR005828">
    <property type="entry name" value="MFS_sugar_transport-like"/>
</dbReference>
<evidence type="ECO:0000256" key="4">
    <source>
        <dbReference type="ARBA" id="ARBA00022989"/>
    </source>
</evidence>
<keyword evidence="3 6" id="KW-0812">Transmembrane</keyword>